<organism evidence="5 6">
    <name type="scientific">Nocardia goodfellowii</name>
    <dbReference type="NCBI Taxonomy" id="882446"/>
    <lineage>
        <taxon>Bacteria</taxon>
        <taxon>Bacillati</taxon>
        <taxon>Actinomycetota</taxon>
        <taxon>Actinomycetes</taxon>
        <taxon>Mycobacteriales</taxon>
        <taxon>Nocardiaceae</taxon>
        <taxon>Nocardia</taxon>
    </lineage>
</organism>
<dbReference type="SUPFAM" id="SSF46785">
    <property type="entry name" value="Winged helix' DNA-binding domain"/>
    <property type="match status" value="1"/>
</dbReference>
<reference evidence="5 6" key="1">
    <citation type="submission" date="2021-03" db="EMBL/GenBank/DDBJ databases">
        <title>Sequencing the genomes of 1000 actinobacteria strains.</title>
        <authorList>
            <person name="Klenk H.-P."/>
        </authorList>
    </citation>
    <scope>NUCLEOTIDE SEQUENCE [LARGE SCALE GENOMIC DNA]</scope>
    <source>
        <strain evidence="5 6">DSM 45516</strain>
    </source>
</reference>
<evidence type="ECO:0000256" key="1">
    <source>
        <dbReference type="ARBA" id="ARBA00023015"/>
    </source>
</evidence>
<sequence length="118" mass="13092">MTTSSDADHDVCGMTVAIDVVGGKWKLHLMWVLGTGPQRFGQIRRLLEGVSEKVLAENLRQLESAGIVHREVFPEVPPRVEYSLTDLGQELRVALLPLEAWGDRHRHELLGNLLASAS</sequence>
<gene>
    <name evidence="5" type="ORF">BJ987_001305</name>
</gene>
<comment type="caution">
    <text evidence="5">The sequence shown here is derived from an EMBL/GenBank/DDBJ whole genome shotgun (WGS) entry which is preliminary data.</text>
</comment>
<evidence type="ECO:0000259" key="4">
    <source>
        <dbReference type="PROSITE" id="PS51118"/>
    </source>
</evidence>
<dbReference type="Proteomes" id="UP001519325">
    <property type="component" value="Unassembled WGS sequence"/>
</dbReference>
<feature type="domain" description="HTH hxlR-type" evidence="4">
    <location>
        <begin position="12"/>
        <end position="110"/>
    </location>
</feature>
<dbReference type="Pfam" id="PF01638">
    <property type="entry name" value="HxlR"/>
    <property type="match status" value="1"/>
</dbReference>
<proteinExistence type="predicted"/>
<evidence type="ECO:0000256" key="2">
    <source>
        <dbReference type="ARBA" id="ARBA00023125"/>
    </source>
</evidence>
<accession>A0ABS4Q9N2</accession>
<keyword evidence="2 5" id="KW-0238">DNA-binding</keyword>
<dbReference type="GO" id="GO:0003677">
    <property type="term" value="F:DNA binding"/>
    <property type="evidence" value="ECO:0007669"/>
    <property type="project" value="UniProtKB-KW"/>
</dbReference>
<dbReference type="InterPro" id="IPR036388">
    <property type="entry name" value="WH-like_DNA-bd_sf"/>
</dbReference>
<name>A0ABS4Q9N2_9NOCA</name>
<evidence type="ECO:0000256" key="3">
    <source>
        <dbReference type="ARBA" id="ARBA00023163"/>
    </source>
</evidence>
<dbReference type="InterPro" id="IPR036390">
    <property type="entry name" value="WH_DNA-bd_sf"/>
</dbReference>
<protein>
    <submittedName>
        <fullName evidence="5">DNA-binding HxlR family transcriptional regulator</fullName>
    </submittedName>
</protein>
<evidence type="ECO:0000313" key="5">
    <source>
        <dbReference type="EMBL" id="MBP2188404.1"/>
    </source>
</evidence>
<dbReference type="Gene3D" id="1.10.10.10">
    <property type="entry name" value="Winged helix-like DNA-binding domain superfamily/Winged helix DNA-binding domain"/>
    <property type="match status" value="1"/>
</dbReference>
<keyword evidence="1" id="KW-0805">Transcription regulation</keyword>
<keyword evidence="3" id="KW-0804">Transcription</keyword>
<dbReference type="PROSITE" id="PS51118">
    <property type="entry name" value="HTH_HXLR"/>
    <property type="match status" value="1"/>
</dbReference>
<dbReference type="EMBL" id="JAGGMR010000001">
    <property type="protein sequence ID" value="MBP2188404.1"/>
    <property type="molecule type" value="Genomic_DNA"/>
</dbReference>
<dbReference type="InterPro" id="IPR002577">
    <property type="entry name" value="HTH_HxlR"/>
</dbReference>
<dbReference type="PANTHER" id="PTHR33204">
    <property type="entry name" value="TRANSCRIPTIONAL REGULATOR, MARR FAMILY"/>
    <property type="match status" value="1"/>
</dbReference>
<dbReference type="RefSeq" id="WP_209885645.1">
    <property type="nucleotide sequence ID" value="NZ_JAGGMR010000001.1"/>
</dbReference>
<evidence type="ECO:0000313" key="6">
    <source>
        <dbReference type="Proteomes" id="UP001519325"/>
    </source>
</evidence>
<dbReference type="PANTHER" id="PTHR33204:SF29">
    <property type="entry name" value="TRANSCRIPTIONAL REGULATOR"/>
    <property type="match status" value="1"/>
</dbReference>
<keyword evidence="6" id="KW-1185">Reference proteome</keyword>